<dbReference type="PANTHER" id="PTHR11926:SF986">
    <property type="entry name" value="UDP-GLYCOSYLTRANSFERASE 84A1"/>
    <property type="match status" value="1"/>
</dbReference>
<organism evidence="7 8">
    <name type="scientific">Tetracentron sinense</name>
    <name type="common">Spur-leaf</name>
    <dbReference type="NCBI Taxonomy" id="13715"/>
    <lineage>
        <taxon>Eukaryota</taxon>
        <taxon>Viridiplantae</taxon>
        <taxon>Streptophyta</taxon>
        <taxon>Embryophyta</taxon>
        <taxon>Tracheophyta</taxon>
        <taxon>Spermatophyta</taxon>
        <taxon>Magnoliopsida</taxon>
        <taxon>Trochodendrales</taxon>
        <taxon>Trochodendraceae</taxon>
        <taxon>Tetracentron</taxon>
    </lineage>
</organism>
<dbReference type="InterPro" id="IPR058980">
    <property type="entry name" value="Glyco_transf_N"/>
</dbReference>
<evidence type="ECO:0000256" key="2">
    <source>
        <dbReference type="ARBA" id="ARBA00022676"/>
    </source>
</evidence>
<comment type="similarity">
    <text evidence="1 4">Belongs to the UDP-glycosyltransferase family.</text>
</comment>
<dbReference type="CDD" id="cd03784">
    <property type="entry name" value="GT1_Gtf-like"/>
    <property type="match status" value="1"/>
</dbReference>
<evidence type="ECO:0000259" key="6">
    <source>
        <dbReference type="Pfam" id="PF26168"/>
    </source>
</evidence>
<feature type="domain" description="Glycosyltransferase N-terminal" evidence="6">
    <location>
        <begin position="7"/>
        <end position="73"/>
    </location>
</feature>
<proteinExistence type="inferred from homology"/>
<dbReference type="PANTHER" id="PTHR11926">
    <property type="entry name" value="GLUCOSYL/GLUCURONOSYL TRANSFERASES"/>
    <property type="match status" value="1"/>
</dbReference>
<dbReference type="FunFam" id="3.40.50.2000:FF:000019">
    <property type="entry name" value="Glycosyltransferase"/>
    <property type="match status" value="1"/>
</dbReference>
<keyword evidence="3 4" id="KW-0808">Transferase</keyword>
<comment type="caution">
    <text evidence="7">The sequence shown here is derived from an EMBL/GenBank/DDBJ whole genome shotgun (WGS) entry which is preliminary data.</text>
</comment>
<dbReference type="Proteomes" id="UP000655225">
    <property type="component" value="Unassembled WGS sequence"/>
</dbReference>
<dbReference type="InterPro" id="IPR002213">
    <property type="entry name" value="UDP_glucos_trans"/>
</dbReference>
<evidence type="ECO:0000313" key="7">
    <source>
        <dbReference type="EMBL" id="KAF8404947.1"/>
    </source>
</evidence>
<dbReference type="Pfam" id="PF26168">
    <property type="entry name" value="Glyco_transf_N"/>
    <property type="match status" value="1"/>
</dbReference>
<dbReference type="GO" id="GO:0080044">
    <property type="term" value="F:quercetin 7-O-glucosyltransferase activity"/>
    <property type="evidence" value="ECO:0007669"/>
    <property type="project" value="TreeGrafter"/>
</dbReference>
<dbReference type="Gene3D" id="3.40.50.2000">
    <property type="entry name" value="Glycogen Phosphorylase B"/>
    <property type="match status" value="2"/>
</dbReference>
<dbReference type="SUPFAM" id="SSF53756">
    <property type="entry name" value="UDP-Glycosyltransferase/glycogen phosphorylase"/>
    <property type="match status" value="1"/>
</dbReference>
<protein>
    <recommendedName>
        <fullName evidence="5">Glycosyltransferase</fullName>
        <ecNumber evidence="5">2.4.1.-</ecNumber>
    </recommendedName>
</protein>
<dbReference type="PROSITE" id="PS00375">
    <property type="entry name" value="UDPGT"/>
    <property type="match status" value="1"/>
</dbReference>
<dbReference type="AlphaFoldDB" id="A0A834ZMA9"/>
<accession>A0A834ZMA9</accession>
<evidence type="ECO:0000256" key="5">
    <source>
        <dbReference type="RuleBase" id="RU362057"/>
    </source>
</evidence>
<evidence type="ECO:0000256" key="4">
    <source>
        <dbReference type="RuleBase" id="RU003718"/>
    </source>
</evidence>
<name>A0A834ZMA9_TETSI</name>
<dbReference type="OrthoDB" id="5835829at2759"/>
<dbReference type="EC" id="2.4.1.-" evidence="5"/>
<dbReference type="OMA" id="KTGVRMC"/>
<evidence type="ECO:0000256" key="3">
    <source>
        <dbReference type="ARBA" id="ARBA00022679"/>
    </source>
</evidence>
<evidence type="ECO:0000313" key="8">
    <source>
        <dbReference type="Proteomes" id="UP000655225"/>
    </source>
</evidence>
<sequence length="471" mass="51938">MPSESLIHVFMVSFPGQGHVKPLLRLAKRLASTGLLVTFSSNESTVHMMRSATDTTDTITTIGEGQLRFEPFSDGWDLEDPKRNDLDALMNQLETAGKESLTHLINRQSDEGRPVSCLINNPFVPWASDVAADLGIPCAVLWVQSCALYSSYYHYLHGLASFPTITQPELSVNLPGLPTLLYDEVPSFLHPSSPYISLREAILGQFKNLSKSFCVLVDSFEELEHEIIEPMSHLSPIKTVGPLFKFSGRDNTGIRGDMWTVAEDCLDWLDSQPPGSVVYVSVGSLVVLKKEQMDEIAWGLLNTGLKFLWVVKPPPKDSIFEDPGLPDGFITEAEGKGMVVQWCPQEKVLAHPSIACFVTHCGWNSSLESLSSGVPMVAFPQWGDQVTNAKLLADVYGVGVRLGRGESAGELVSREEVERCVVEATRGPKAEEMKKNSLKWKKAAEEAVVEGGSSDRNIQSFVDDIRRMKLL</sequence>
<reference evidence="7 8" key="1">
    <citation type="submission" date="2020-04" db="EMBL/GenBank/DDBJ databases">
        <title>Plant Genome Project.</title>
        <authorList>
            <person name="Zhang R.-G."/>
        </authorList>
    </citation>
    <scope>NUCLEOTIDE SEQUENCE [LARGE SCALE GENOMIC DNA]</scope>
    <source>
        <strain evidence="7">YNK0</strain>
        <tissue evidence="7">Leaf</tissue>
    </source>
</reference>
<keyword evidence="8" id="KW-1185">Reference proteome</keyword>
<gene>
    <name evidence="7" type="ORF">HHK36_009842</name>
</gene>
<dbReference type="GO" id="GO:0080043">
    <property type="term" value="F:quercetin 3-O-glucosyltransferase activity"/>
    <property type="evidence" value="ECO:0007669"/>
    <property type="project" value="TreeGrafter"/>
</dbReference>
<evidence type="ECO:0000256" key="1">
    <source>
        <dbReference type="ARBA" id="ARBA00009995"/>
    </source>
</evidence>
<dbReference type="Pfam" id="PF00201">
    <property type="entry name" value="UDPGT"/>
    <property type="match status" value="1"/>
</dbReference>
<keyword evidence="2 4" id="KW-0328">Glycosyltransferase</keyword>
<dbReference type="FunFam" id="3.40.50.2000:FF:000101">
    <property type="entry name" value="Glycosyltransferase"/>
    <property type="match status" value="1"/>
</dbReference>
<dbReference type="EMBL" id="JABCRI010000006">
    <property type="protein sequence ID" value="KAF8404947.1"/>
    <property type="molecule type" value="Genomic_DNA"/>
</dbReference>
<dbReference type="InterPro" id="IPR035595">
    <property type="entry name" value="UDP_glycos_trans_CS"/>
</dbReference>